<dbReference type="InterPro" id="IPR011075">
    <property type="entry name" value="TetR_C"/>
</dbReference>
<evidence type="ECO:0000313" key="6">
    <source>
        <dbReference type="EMBL" id="XDQ78272.1"/>
    </source>
</evidence>
<dbReference type="PANTHER" id="PTHR30055">
    <property type="entry name" value="HTH-TYPE TRANSCRIPTIONAL REGULATOR RUTR"/>
    <property type="match status" value="1"/>
</dbReference>
<organism evidence="6">
    <name type="scientific">Streptomyces sp. Y1</name>
    <dbReference type="NCBI Taxonomy" id="3238634"/>
    <lineage>
        <taxon>Bacteria</taxon>
        <taxon>Bacillati</taxon>
        <taxon>Actinomycetota</taxon>
        <taxon>Actinomycetes</taxon>
        <taxon>Kitasatosporales</taxon>
        <taxon>Streptomycetaceae</taxon>
        <taxon>Streptomyces</taxon>
    </lineage>
</organism>
<dbReference type="Gene3D" id="1.10.10.60">
    <property type="entry name" value="Homeodomain-like"/>
    <property type="match status" value="1"/>
</dbReference>
<dbReference type="GO" id="GO:0003700">
    <property type="term" value="F:DNA-binding transcription factor activity"/>
    <property type="evidence" value="ECO:0007669"/>
    <property type="project" value="TreeGrafter"/>
</dbReference>
<evidence type="ECO:0000259" key="5">
    <source>
        <dbReference type="PROSITE" id="PS50977"/>
    </source>
</evidence>
<sequence length="192" mass="20611">MTAEPNPDRRSQRARRAILDATFELAVANGYAKLTIEAIAARAKVGKPTIYRWWPSKGAVALDALNERIGHTTDFPDTGDIAADLAHQITAVAAMFLGDVGAVYRGIIGEAQHDPALNAAVRATIIEPRAQQCAARLDAAVAAGQLRADLPTRSMVDLFYGPLYYRFLLGDPAGVPRTPDLVPKIINGLRPA</sequence>
<dbReference type="PRINTS" id="PR00455">
    <property type="entry name" value="HTHTETR"/>
</dbReference>
<accession>A0AB39TDW7</accession>
<reference evidence="6" key="1">
    <citation type="submission" date="2024-07" db="EMBL/GenBank/DDBJ databases">
        <authorList>
            <person name="Yu S.T."/>
        </authorList>
    </citation>
    <scope>NUCLEOTIDE SEQUENCE</scope>
    <source>
        <strain evidence="6">Y1</strain>
    </source>
</reference>
<feature type="DNA-binding region" description="H-T-H motif" evidence="4">
    <location>
        <begin position="35"/>
        <end position="54"/>
    </location>
</feature>
<feature type="domain" description="HTH tetR-type" evidence="5">
    <location>
        <begin position="12"/>
        <end position="72"/>
    </location>
</feature>
<dbReference type="PROSITE" id="PS50977">
    <property type="entry name" value="HTH_TETR_2"/>
    <property type="match status" value="1"/>
</dbReference>
<protein>
    <submittedName>
        <fullName evidence="6">TetR/AcrR family transcriptional regulator</fullName>
    </submittedName>
</protein>
<evidence type="ECO:0000256" key="1">
    <source>
        <dbReference type="ARBA" id="ARBA00023015"/>
    </source>
</evidence>
<dbReference type="InterPro" id="IPR009057">
    <property type="entry name" value="Homeodomain-like_sf"/>
</dbReference>
<keyword evidence="3" id="KW-0804">Transcription</keyword>
<dbReference type="Pfam" id="PF16859">
    <property type="entry name" value="TetR_C_11"/>
    <property type="match status" value="1"/>
</dbReference>
<evidence type="ECO:0000256" key="4">
    <source>
        <dbReference type="PROSITE-ProRule" id="PRU00335"/>
    </source>
</evidence>
<keyword evidence="1" id="KW-0805">Transcription regulation</keyword>
<dbReference type="Gene3D" id="1.10.357.10">
    <property type="entry name" value="Tetracycline Repressor, domain 2"/>
    <property type="match status" value="1"/>
</dbReference>
<name>A0AB39TDW7_9ACTN</name>
<dbReference type="PANTHER" id="PTHR30055:SF148">
    <property type="entry name" value="TETR-FAMILY TRANSCRIPTIONAL REGULATOR"/>
    <property type="match status" value="1"/>
</dbReference>
<dbReference type="AlphaFoldDB" id="A0AB39TDW7"/>
<dbReference type="Pfam" id="PF00440">
    <property type="entry name" value="TetR_N"/>
    <property type="match status" value="1"/>
</dbReference>
<dbReference type="SUPFAM" id="SSF48498">
    <property type="entry name" value="Tetracyclin repressor-like, C-terminal domain"/>
    <property type="match status" value="1"/>
</dbReference>
<dbReference type="InterPro" id="IPR050109">
    <property type="entry name" value="HTH-type_TetR-like_transc_reg"/>
</dbReference>
<evidence type="ECO:0000256" key="2">
    <source>
        <dbReference type="ARBA" id="ARBA00023125"/>
    </source>
</evidence>
<dbReference type="InterPro" id="IPR036271">
    <property type="entry name" value="Tet_transcr_reg_TetR-rel_C_sf"/>
</dbReference>
<dbReference type="EMBL" id="CP163445">
    <property type="protein sequence ID" value="XDQ78272.1"/>
    <property type="molecule type" value="Genomic_DNA"/>
</dbReference>
<dbReference type="GO" id="GO:0000976">
    <property type="term" value="F:transcription cis-regulatory region binding"/>
    <property type="evidence" value="ECO:0007669"/>
    <property type="project" value="TreeGrafter"/>
</dbReference>
<keyword evidence="2 4" id="KW-0238">DNA-binding</keyword>
<evidence type="ECO:0000256" key="3">
    <source>
        <dbReference type="ARBA" id="ARBA00023163"/>
    </source>
</evidence>
<gene>
    <name evidence="6" type="ORF">AB2U05_07165</name>
</gene>
<dbReference type="InterPro" id="IPR001647">
    <property type="entry name" value="HTH_TetR"/>
</dbReference>
<dbReference type="RefSeq" id="WP_369182773.1">
    <property type="nucleotide sequence ID" value="NZ_CP163445.1"/>
</dbReference>
<proteinExistence type="predicted"/>
<dbReference type="SUPFAM" id="SSF46689">
    <property type="entry name" value="Homeodomain-like"/>
    <property type="match status" value="1"/>
</dbReference>